<accession>A0A133UHE9</accession>
<dbReference type="AlphaFoldDB" id="A0A133UHE9"/>
<dbReference type="EMBL" id="LHXP01000012">
    <property type="protein sequence ID" value="KXA93672.1"/>
    <property type="molecule type" value="Genomic_DNA"/>
</dbReference>
<reference evidence="1 2" key="1">
    <citation type="journal article" date="2016" name="Sci. Rep.">
        <title>Metabolic traits of an uncultured archaeal lineage -MSBL1- from brine pools of the Red Sea.</title>
        <authorList>
            <person name="Mwirichia R."/>
            <person name="Alam I."/>
            <person name="Rashid M."/>
            <person name="Vinu M."/>
            <person name="Ba-Alawi W."/>
            <person name="Anthony Kamau A."/>
            <person name="Kamanda Ngugi D."/>
            <person name="Goker M."/>
            <person name="Klenk H.P."/>
            <person name="Bajic V."/>
            <person name="Stingl U."/>
        </authorList>
    </citation>
    <scope>NUCLEOTIDE SEQUENCE [LARGE SCALE GENOMIC DNA]</scope>
    <source>
        <strain evidence="1">SCGC-AAA259E22</strain>
    </source>
</reference>
<evidence type="ECO:0000313" key="2">
    <source>
        <dbReference type="Proteomes" id="UP000070657"/>
    </source>
</evidence>
<protein>
    <recommendedName>
        <fullName evidence="3">Transcription regulator TrmB N-terminal domain-containing protein</fullName>
    </recommendedName>
</protein>
<evidence type="ECO:0000313" key="1">
    <source>
        <dbReference type="EMBL" id="KXA93672.1"/>
    </source>
</evidence>
<name>A0A133UHE9_9EURY</name>
<keyword evidence="2" id="KW-1185">Reference proteome</keyword>
<gene>
    <name evidence="1" type="ORF">AKJ66_01565</name>
</gene>
<organism evidence="1 2">
    <name type="scientific">candidate division MSBL1 archaeon SCGC-AAA259E22</name>
    <dbReference type="NCBI Taxonomy" id="1698265"/>
    <lineage>
        <taxon>Archaea</taxon>
        <taxon>Methanobacteriati</taxon>
        <taxon>Methanobacteriota</taxon>
        <taxon>candidate division MSBL1</taxon>
    </lineage>
</organism>
<comment type="caution">
    <text evidence="1">The sequence shown here is derived from an EMBL/GenBank/DDBJ whole genome shotgun (WGS) entry which is preliminary data.</text>
</comment>
<dbReference type="Proteomes" id="UP000070657">
    <property type="component" value="Unassembled WGS sequence"/>
</dbReference>
<evidence type="ECO:0008006" key="3">
    <source>
        <dbReference type="Google" id="ProtNLM"/>
    </source>
</evidence>
<sequence length="102" mass="11543">MKQRSIDEFAYRIQLEKLSSEELEILKALENIPNGLKSRQIAGEILPKQHGKGGLSYRSGRELKPVLENLREKNLVESDGSKPHQWFLSKKGEKILGVESDG</sequence>
<dbReference type="InterPro" id="IPR036388">
    <property type="entry name" value="WH-like_DNA-bd_sf"/>
</dbReference>
<dbReference type="Gene3D" id="1.10.10.10">
    <property type="entry name" value="Winged helix-like DNA-binding domain superfamily/Winged helix DNA-binding domain"/>
    <property type="match status" value="1"/>
</dbReference>
<proteinExistence type="predicted"/>